<evidence type="ECO:0000313" key="2">
    <source>
        <dbReference type="Proteomes" id="UP000276133"/>
    </source>
</evidence>
<evidence type="ECO:0000313" key="1">
    <source>
        <dbReference type="EMBL" id="RNA28572.1"/>
    </source>
</evidence>
<keyword evidence="2" id="KW-1185">Reference proteome</keyword>
<protein>
    <recommendedName>
        <fullName evidence="3">PNPLA domain-containing protein</fullName>
    </recommendedName>
</protein>
<dbReference type="EMBL" id="REGN01002363">
    <property type="protein sequence ID" value="RNA28572.1"/>
    <property type="molecule type" value="Genomic_DNA"/>
</dbReference>
<dbReference type="Proteomes" id="UP000276133">
    <property type="component" value="Unassembled WGS sequence"/>
</dbReference>
<gene>
    <name evidence="1" type="ORF">BpHYR1_038311</name>
</gene>
<evidence type="ECO:0008006" key="3">
    <source>
        <dbReference type="Google" id="ProtNLM"/>
    </source>
</evidence>
<dbReference type="AlphaFoldDB" id="A0A3M7RYM1"/>
<accession>A0A3M7RYM1</accession>
<organism evidence="1 2">
    <name type="scientific">Brachionus plicatilis</name>
    <name type="common">Marine rotifer</name>
    <name type="synonym">Brachionus muelleri</name>
    <dbReference type="NCBI Taxonomy" id="10195"/>
    <lineage>
        <taxon>Eukaryota</taxon>
        <taxon>Metazoa</taxon>
        <taxon>Spiralia</taxon>
        <taxon>Gnathifera</taxon>
        <taxon>Rotifera</taxon>
        <taxon>Eurotatoria</taxon>
        <taxon>Monogononta</taxon>
        <taxon>Pseudotrocha</taxon>
        <taxon>Ploima</taxon>
        <taxon>Brachionidae</taxon>
        <taxon>Brachionus</taxon>
    </lineage>
</organism>
<proteinExistence type="predicted"/>
<reference evidence="1 2" key="1">
    <citation type="journal article" date="2018" name="Sci. Rep.">
        <title>Genomic signatures of local adaptation to the degree of environmental predictability in rotifers.</title>
        <authorList>
            <person name="Franch-Gras L."/>
            <person name="Hahn C."/>
            <person name="Garcia-Roger E.M."/>
            <person name="Carmona M.J."/>
            <person name="Serra M."/>
            <person name="Gomez A."/>
        </authorList>
    </citation>
    <scope>NUCLEOTIDE SEQUENCE [LARGE SCALE GENOMIC DNA]</scope>
    <source>
        <strain evidence="1">HYR1</strain>
    </source>
</reference>
<sequence>MTCWLVSSTSSKILFLSLESSSTSFIINFGKIVKLTPSVLRDLYSKRAQAFRLIYIPMSFFPDFGGELTIDGGLIYNNFRSLSGFNDSEKYSSHFRILEINEIHESVLGLV</sequence>
<comment type="caution">
    <text evidence="1">The sequence shown here is derived from an EMBL/GenBank/DDBJ whole genome shotgun (WGS) entry which is preliminary data.</text>
</comment>
<name>A0A3M7RYM1_BRAPC</name>